<proteinExistence type="predicted"/>
<evidence type="ECO:0000256" key="1">
    <source>
        <dbReference type="SAM" id="MobiDB-lite"/>
    </source>
</evidence>
<dbReference type="AlphaFoldDB" id="X1Q3K5"/>
<gene>
    <name evidence="2" type="ORF">S12H4_10358</name>
</gene>
<organism evidence="2">
    <name type="scientific">marine sediment metagenome</name>
    <dbReference type="NCBI Taxonomy" id="412755"/>
    <lineage>
        <taxon>unclassified sequences</taxon>
        <taxon>metagenomes</taxon>
        <taxon>ecological metagenomes</taxon>
    </lineage>
</organism>
<sequence>MLTLNEAIQVLTHPSPWVKHTATPTYLDAAQLGAEALNAIQDIRARFPTLMPDPLPGEALIPDLSPSADRKEMLRESNLGRESGQ</sequence>
<protein>
    <submittedName>
        <fullName evidence="2">Uncharacterized protein</fullName>
    </submittedName>
</protein>
<evidence type="ECO:0000313" key="2">
    <source>
        <dbReference type="EMBL" id="GAI62808.1"/>
    </source>
</evidence>
<dbReference type="EMBL" id="BARW01004410">
    <property type="protein sequence ID" value="GAI62808.1"/>
    <property type="molecule type" value="Genomic_DNA"/>
</dbReference>
<feature type="compositionally biased region" description="Basic and acidic residues" evidence="1">
    <location>
        <begin position="68"/>
        <end position="85"/>
    </location>
</feature>
<feature type="region of interest" description="Disordered" evidence="1">
    <location>
        <begin position="56"/>
        <end position="85"/>
    </location>
</feature>
<reference evidence="2" key="1">
    <citation type="journal article" date="2014" name="Front. Microbiol.">
        <title>High frequency of phylogenetically diverse reductive dehalogenase-homologous genes in deep subseafloor sedimentary metagenomes.</title>
        <authorList>
            <person name="Kawai M."/>
            <person name="Futagami T."/>
            <person name="Toyoda A."/>
            <person name="Takaki Y."/>
            <person name="Nishi S."/>
            <person name="Hori S."/>
            <person name="Arai W."/>
            <person name="Tsubouchi T."/>
            <person name="Morono Y."/>
            <person name="Uchiyama I."/>
            <person name="Ito T."/>
            <person name="Fujiyama A."/>
            <person name="Inagaki F."/>
            <person name="Takami H."/>
        </authorList>
    </citation>
    <scope>NUCLEOTIDE SEQUENCE</scope>
    <source>
        <strain evidence="2">Expedition CK06-06</strain>
    </source>
</reference>
<comment type="caution">
    <text evidence="2">The sequence shown here is derived from an EMBL/GenBank/DDBJ whole genome shotgun (WGS) entry which is preliminary data.</text>
</comment>
<name>X1Q3K5_9ZZZZ</name>
<accession>X1Q3K5</accession>